<dbReference type="Proteomes" id="UP001164746">
    <property type="component" value="Chromosome 14"/>
</dbReference>
<dbReference type="PROSITE" id="PS50835">
    <property type="entry name" value="IG_LIKE"/>
    <property type="match status" value="3"/>
</dbReference>
<evidence type="ECO:0000256" key="4">
    <source>
        <dbReference type="ARBA" id="ARBA00023319"/>
    </source>
</evidence>
<evidence type="ECO:0000313" key="6">
    <source>
        <dbReference type="EMBL" id="WAR25432.1"/>
    </source>
</evidence>
<name>A0ABY7FTE2_MYAAR</name>
<accession>A0ABY7FTE2</accession>
<dbReference type="InterPro" id="IPR007110">
    <property type="entry name" value="Ig-like_dom"/>
</dbReference>
<dbReference type="SMART" id="SM00408">
    <property type="entry name" value="IGc2"/>
    <property type="match status" value="2"/>
</dbReference>
<dbReference type="InterPro" id="IPR013783">
    <property type="entry name" value="Ig-like_fold"/>
</dbReference>
<dbReference type="PANTHER" id="PTHR12231">
    <property type="entry name" value="CTX-RELATED TYPE I TRANSMEMBRANE PROTEIN"/>
    <property type="match status" value="1"/>
</dbReference>
<dbReference type="InterPro" id="IPR051170">
    <property type="entry name" value="Neural/epithelial_adhesion"/>
</dbReference>
<sequence>MAISMAPLVRDFVTCEDLASLFFRDSQLCKTFHTVIQHVSQSNNMFALSGLHYGSESATKYGKASREEYLVQAWRVGGNSLYRWKRNNIDFNPSGNDDRVVQLPNQGTIVFNAPEDKDEGIFQCFADNGYGVAASVRVNFREAKLARFPYEERKVTYAEAGQAVTLQCTPPQSFPPADVYWVIKERDNRWQAINFDKRISMDIEGRLRFTNVKKSDEQGGRAYSCMALNYFMRDNAIGPEFEIRVTGTTEQKHAATELWTSPSDQFFKAGSTLKLKCIFSGNPTPDVYWERINGILPDRAAIKSFGQELHITDVHLSDAGQYECMGLNTESQQRATKAFDVHVEYSAQGVEGTRDPRIHNNPRFFKPTQYNITLIGLTLEDHMNIQCNASNKQGYVYSNVYLNVLEEAPTILVPPPPSIKVAEAQSIILTCEVAGKPDPLIEWYRDTSLITGGRM</sequence>
<feature type="domain" description="Ig-like" evidence="5">
    <location>
        <begin position="239"/>
        <end position="340"/>
    </location>
</feature>
<keyword evidence="3" id="KW-1015">Disulfide bond</keyword>
<evidence type="ECO:0000259" key="5">
    <source>
        <dbReference type="PROSITE" id="PS50835"/>
    </source>
</evidence>
<dbReference type="SMART" id="SM00409">
    <property type="entry name" value="IG"/>
    <property type="match status" value="2"/>
</dbReference>
<dbReference type="InterPro" id="IPR003598">
    <property type="entry name" value="Ig_sub2"/>
</dbReference>
<feature type="domain" description="Ig-like" evidence="5">
    <location>
        <begin position="149"/>
        <end position="229"/>
    </location>
</feature>
<reference evidence="6" key="1">
    <citation type="submission" date="2022-11" db="EMBL/GenBank/DDBJ databases">
        <title>Centuries of genome instability and evolution in soft-shell clam transmissible cancer (bioRxiv).</title>
        <authorList>
            <person name="Hart S.F.M."/>
            <person name="Yonemitsu M.A."/>
            <person name="Giersch R.M."/>
            <person name="Beal B.F."/>
            <person name="Arriagada G."/>
            <person name="Davis B.W."/>
            <person name="Ostrander E.A."/>
            <person name="Goff S.P."/>
            <person name="Metzger M.J."/>
        </authorList>
    </citation>
    <scope>NUCLEOTIDE SEQUENCE</scope>
    <source>
        <strain evidence="6">MELC-2E11</strain>
        <tissue evidence="6">Siphon/mantle</tissue>
    </source>
</reference>
<keyword evidence="2" id="KW-0677">Repeat</keyword>
<evidence type="ECO:0000256" key="1">
    <source>
        <dbReference type="ARBA" id="ARBA00022729"/>
    </source>
</evidence>
<feature type="domain" description="Ig-like" evidence="5">
    <location>
        <begin position="409"/>
        <end position="455"/>
    </location>
</feature>
<dbReference type="InterPro" id="IPR003599">
    <property type="entry name" value="Ig_sub"/>
</dbReference>
<dbReference type="PANTHER" id="PTHR12231:SF253">
    <property type="entry name" value="DPR-INTERACTING PROTEIN ETA, ISOFORM B-RELATED"/>
    <property type="match status" value="1"/>
</dbReference>
<dbReference type="InterPro" id="IPR036179">
    <property type="entry name" value="Ig-like_dom_sf"/>
</dbReference>
<dbReference type="SUPFAM" id="SSF48726">
    <property type="entry name" value="Immunoglobulin"/>
    <property type="match status" value="4"/>
</dbReference>
<evidence type="ECO:0000256" key="2">
    <source>
        <dbReference type="ARBA" id="ARBA00022737"/>
    </source>
</evidence>
<dbReference type="EMBL" id="CP111025">
    <property type="protein sequence ID" value="WAR25432.1"/>
    <property type="molecule type" value="Genomic_DNA"/>
</dbReference>
<evidence type="ECO:0000313" key="7">
    <source>
        <dbReference type="Proteomes" id="UP001164746"/>
    </source>
</evidence>
<gene>
    <name evidence="6" type="ORF">MAR_011136</name>
</gene>
<keyword evidence="7" id="KW-1185">Reference proteome</keyword>
<evidence type="ECO:0000256" key="3">
    <source>
        <dbReference type="ARBA" id="ARBA00023157"/>
    </source>
</evidence>
<keyword evidence="1" id="KW-0732">Signal</keyword>
<dbReference type="Pfam" id="PF13927">
    <property type="entry name" value="Ig_3"/>
    <property type="match status" value="2"/>
</dbReference>
<organism evidence="6 7">
    <name type="scientific">Mya arenaria</name>
    <name type="common">Soft-shell clam</name>
    <dbReference type="NCBI Taxonomy" id="6604"/>
    <lineage>
        <taxon>Eukaryota</taxon>
        <taxon>Metazoa</taxon>
        <taxon>Spiralia</taxon>
        <taxon>Lophotrochozoa</taxon>
        <taxon>Mollusca</taxon>
        <taxon>Bivalvia</taxon>
        <taxon>Autobranchia</taxon>
        <taxon>Heteroconchia</taxon>
        <taxon>Euheterodonta</taxon>
        <taxon>Imparidentia</taxon>
        <taxon>Neoheterodontei</taxon>
        <taxon>Myida</taxon>
        <taxon>Myoidea</taxon>
        <taxon>Myidae</taxon>
        <taxon>Mya</taxon>
    </lineage>
</organism>
<protein>
    <submittedName>
        <fullName evidence="6">NRG-like protein</fullName>
    </submittedName>
</protein>
<proteinExistence type="predicted"/>
<keyword evidence="4" id="KW-0393">Immunoglobulin domain</keyword>
<dbReference type="Gene3D" id="2.60.40.10">
    <property type="entry name" value="Immunoglobulins"/>
    <property type="match status" value="4"/>
</dbReference>